<reference evidence="4" key="1">
    <citation type="journal article" date="2019" name="Int. J. Syst. Evol. Microbiol.">
        <title>The Global Catalogue of Microorganisms (GCM) 10K type strain sequencing project: providing services to taxonomists for standard genome sequencing and annotation.</title>
        <authorList>
            <consortium name="The Broad Institute Genomics Platform"/>
            <consortium name="The Broad Institute Genome Sequencing Center for Infectious Disease"/>
            <person name="Wu L."/>
            <person name="Ma J."/>
        </authorList>
    </citation>
    <scope>NUCLEOTIDE SEQUENCE [LARGE SCALE GENOMIC DNA]</scope>
    <source>
        <strain evidence="4">CCUG 37865</strain>
    </source>
</reference>
<dbReference type="InterPro" id="IPR029410">
    <property type="entry name" value="CAP_assoc"/>
</dbReference>
<dbReference type="PANTHER" id="PTHR31157">
    <property type="entry name" value="SCP DOMAIN-CONTAINING PROTEIN"/>
    <property type="match status" value="1"/>
</dbReference>
<feature type="domain" description="CAP-associated" evidence="2">
    <location>
        <begin position="103"/>
        <end position="239"/>
    </location>
</feature>
<gene>
    <name evidence="3" type="ORF">ACFOY7_09995</name>
</gene>
<protein>
    <submittedName>
        <fullName evidence="3">CAP-associated domain-containing protein</fullName>
    </submittedName>
</protein>
<evidence type="ECO:0000313" key="4">
    <source>
        <dbReference type="Proteomes" id="UP001595882"/>
    </source>
</evidence>
<dbReference type="SUPFAM" id="SSF55797">
    <property type="entry name" value="PR-1-like"/>
    <property type="match status" value="1"/>
</dbReference>
<keyword evidence="4" id="KW-1185">Reference proteome</keyword>
<name>A0ABV8WXU1_9BACI</name>
<proteinExistence type="predicted"/>
<dbReference type="InterPro" id="IPR014044">
    <property type="entry name" value="CAP_dom"/>
</dbReference>
<evidence type="ECO:0000259" key="1">
    <source>
        <dbReference type="Pfam" id="PF00188"/>
    </source>
</evidence>
<evidence type="ECO:0000313" key="3">
    <source>
        <dbReference type="EMBL" id="MFC4403411.1"/>
    </source>
</evidence>
<accession>A0ABV8WXU1</accession>
<dbReference type="Pfam" id="PF00188">
    <property type="entry name" value="CAP"/>
    <property type="match status" value="1"/>
</dbReference>
<comment type="caution">
    <text evidence="3">The sequence shown here is derived from an EMBL/GenBank/DDBJ whole genome shotgun (WGS) entry which is preliminary data.</text>
</comment>
<dbReference type="CDD" id="cd05379">
    <property type="entry name" value="CAP_bacterial"/>
    <property type="match status" value="1"/>
</dbReference>
<feature type="domain" description="SCP" evidence="1">
    <location>
        <begin position="257"/>
        <end position="369"/>
    </location>
</feature>
<dbReference type="Gene3D" id="3.40.33.10">
    <property type="entry name" value="CAP"/>
    <property type="match status" value="1"/>
</dbReference>
<dbReference type="Proteomes" id="UP001595882">
    <property type="component" value="Unassembled WGS sequence"/>
</dbReference>
<organism evidence="3 4">
    <name type="scientific">Gracilibacillus xinjiangensis</name>
    <dbReference type="NCBI Taxonomy" id="1193282"/>
    <lineage>
        <taxon>Bacteria</taxon>
        <taxon>Bacillati</taxon>
        <taxon>Bacillota</taxon>
        <taxon>Bacilli</taxon>
        <taxon>Bacillales</taxon>
        <taxon>Bacillaceae</taxon>
        <taxon>Gracilibacillus</taxon>
    </lineage>
</organism>
<sequence>MGKLKFLSMLIIVLLGIYYFYGDEFQQSGITGVSNEIKDDVQSIIEHPQLHAIIDTINQEFQLLRGRIENLGEENKDTKMTDVEKPDLSVPSSQTFSIYNIELGDTKAEVENEIGNAKRNSLNEYGVDWYTYHENYQNFVMVAYNANQQVAGLYTNQNLLTSTNGLTIGSERNNVRSALGDPIDGIRKGFTYYQTQNNEEYDTFLIDQNYVTIFYDLHQGETVTAVQIISADLESEKAGFFADPSDQLRQGFESQLFDLTNAARVVHGKRVLAWTESVKETARHHSEDMASNNYFSHTNLDGETPFDRLTSDGIDYRMAGENLAAGQSSSIFAHEGLMNSLGHRKNILKGDYHSLAVGVAFGSDARPFYTENFITP</sequence>
<dbReference type="Pfam" id="PF14504">
    <property type="entry name" value="CAP_assoc_N"/>
    <property type="match status" value="1"/>
</dbReference>
<evidence type="ECO:0000259" key="2">
    <source>
        <dbReference type="Pfam" id="PF14504"/>
    </source>
</evidence>
<dbReference type="EMBL" id="JBHSDT010000004">
    <property type="protein sequence ID" value="MFC4403411.1"/>
    <property type="molecule type" value="Genomic_DNA"/>
</dbReference>
<dbReference type="PANTHER" id="PTHR31157:SF1">
    <property type="entry name" value="SCP DOMAIN-CONTAINING PROTEIN"/>
    <property type="match status" value="1"/>
</dbReference>
<dbReference type="InterPro" id="IPR035940">
    <property type="entry name" value="CAP_sf"/>
</dbReference>
<dbReference type="RefSeq" id="WP_390251903.1">
    <property type="nucleotide sequence ID" value="NZ_JBHSDT010000004.1"/>
</dbReference>